<dbReference type="Proteomes" id="UP000600877">
    <property type="component" value="Unassembled WGS sequence"/>
</dbReference>
<evidence type="ECO:0008006" key="4">
    <source>
        <dbReference type="Google" id="ProtNLM"/>
    </source>
</evidence>
<keyword evidence="1" id="KW-0812">Transmembrane</keyword>
<name>A0ABQ2YMH3_9NEIS</name>
<dbReference type="InterPro" id="IPR021830">
    <property type="entry name" value="DUF3422"/>
</dbReference>
<comment type="caution">
    <text evidence="2">The sequence shown here is derived from an EMBL/GenBank/DDBJ whole genome shotgun (WGS) entry which is preliminary data.</text>
</comment>
<feature type="transmembrane region" description="Helical" evidence="1">
    <location>
        <begin position="439"/>
        <end position="458"/>
    </location>
</feature>
<sequence>MVFLSDCRAATAGRLAVAGAAVYAAVQMPTEHPQPDIAQIMTTLTSHPLRRVLNDEAHARPPIAIPSPARLSTLTLLFDDDDSAQRAAFVDLFRRLGLPQPDPRSAHHTGIAGDLTVRWALHTEFVRYTFVLSGDCVDPFERTALDRLPKDWLASLPGELMVAIHAVLLPASQEAPASEISQRWFGGHDLIGAEIGDNNGVAYTDLRLHPDARLSEGFGRYVVIDRNMGPSQSGRMLQRLFEIETYRLLALLALPEAKRQAPELSRLGTQLRSVTQRMAEQSDTDALLLDELTDLAAQGEQLIAESQYRFAAARAYYKLVERRITELRESRLSGLQPFREFMERRLVPAMETCDTAAKRQERLMARLQRSTALLRTRVEVMHEAQNRALLASMNKRAALQLRLQETVEGLSVGVLTYYAIGLLSYLFKAGKALGAPINAELATGLSVPVVALAVWWGMRRLKRTVLH</sequence>
<evidence type="ECO:0000313" key="3">
    <source>
        <dbReference type="Proteomes" id="UP000600877"/>
    </source>
</evidence>
<accession>A0ABQ2YMH3</accession>
<dbReference type="Pfam" id="PF11902">
    <property type="entry name" value="DUF3422"/>
    <property type="match status" value="1"/>
</dbReference>
<proteinExistence type="predicted"/>
<evidence type="ECO:0000256" key="1">
    <source>
        <dbReference type="SAM" id="Phobius"/>
    </source>
</evidence>
<evidence type="ECO:0000313" key="2">
    <source>
        <dbReference type="EMBL" id="GGX86557.1"/>
    </source>
</evidence>
<keyword evidence="1" id="KW-1133">Transmembrane helix</keyword>
<organism evidence="2 3">
    <name type="scientific">Vogesella alkaliphila</name>
    <dbReference type="NCBI Taxonomy" id="1193621"/>
    <lineage>
        <taxon>Bacteria</taxon>
        <taxon>Pseudomonadati</taxon>
        <taxon>Pseudomonadota</taxon>
        <taxon>Betaproteobacteria</taxon>
        <taxon>Neisseriales</taxon>
        <taxon>Chromobacteriaceae</taxon>
        <taxon>Vogesella</taxon>
    </lineage>
</organism>
<keyword evidence="3" id="KW-1185">Reference proteome</keyword>
<gene>
    <name evidence="2" type="ORF">GCM10011290_13080</name>
</gene>
<protein>
    <recommendedName>
        <fullName evidence="4">Membrane-anchored protein</fullName>
    </recommendedName>
</protein>
<reference evidence="3" key="1">
    <citation type="journal article" date="2019" name="Int. J. Syst. Evol. Microbiol.">
        <title>The Global Catalogue of Microorganisms (GCM) 10K type strain sequencing project: providing services to taxonomists for standard genome sequencing and annotation.</title>
        <authorList>
            <consortium name="The Broad Institute Genomics Platform"/>
            <consortium name="The Broad Institute Genome Sequencing Center for Infectious Disease"/>
            <person name="Wu L."/>
            <person name="Ma J."/>
        </authorList>
    </citation>
    <scope>NUCLEOTIDE SEQUENCE [LARGE SCALE GENOMIC DNA]</scope>
    <source>
        <strain evidence="3">KCTC 32041</strain>
    </source>
</reference>
<keyword evidence="1" id="KW-0472">Membrane</keyword>
<dbReference type="EMBL" id="BMYW01000003">
    <property type="protein sequence ID" value="GGX86557.1"/>
    <property type="molecule type" value="Genomic_DNA"/>
</dbReference>